<dbReference type="PANTHER" id="PTHR18063">
    <property type="entry name" value="NF-E2 INDUCIBLE PROTEIN"/>
    <property type="match status" value="1"/>
</dbReference>
<sequence length="780" mass="84910">MSGAVPHNGQAAPASGEEAASRNGGRQDALVPNGADFSSRDGGMTDASDNILDNCWDRPRRQIGTAAAQVPDILVPGGGSRLETNPLLKRKPVPQDRPVAPENALSSRRQDHETEGHETEDDSSRQSVEGEKPVPLMAADQGWTEESPRTQPEQHGASSAGASSAEASSAGASSAGASCTGASTGPCTGPAVGSRMESAAPQDNNAWPTLDGLDKGKGKAATLDVQHVARRNAWSSVDIRSPLSALEHAARTEADAQDKVPPLPPRNGGAWSGRPSSRHVDGKSEMYQVKKIWWQDESWHSNPRTSPILMQNKNGPCPLVALVNALTLTTPGDMQDTALVQVLKSREQISLSLLLDAVFDELMSPRRTKSDESLPDVSELYSFLQSLHTGMNVNPRFIPTPNMVAAYKHTSLTHLDLSERESLIPGTFENTTEMGLYAAFSIPLIHGWLPPRSDPAYEAMERQAASYEEVQNLLFREEELEEKLGDGGEGLTEAEQQLYEDIANIKTFLEASATQLTPWGIQVISRAMRPGTFAILFRNDHFSTLYCHPRTGRLHSLVTDAGYSTHQDIVWESLVDVNGERTEYLSGDFRLVSGAASSSKSAVFIGTHEANRQWSTVRNRREHHETDDADTALEQEDRDLALALQLQEEEEERHREDQERRRRERVLSEQYIEQQAHQPVPVTRGPTRGNASYASVLGRGNTAAVQQQVRPLVPPRQGTIRSAEDGPPPPYEAANRTGLGNGQGSTNPEGGQDGSRQASSVSLEQKAKPGKKKDRDCTVM</sequence>
<dbReference type="Pfam" id="PF04424">
    <property type="entry name" value="MINDY_DUB"/>
    <property type="match status" value="1"/>
</dbReference>
<evidence type="ECO:0000313" key="4">
    <source>
        <dbReference type="Proteomes" id="UP000224854"/>
    </source>
</evidence>
<evidence type="ECO:0000313" key="3">
    <source>
        <dbReference type="EMBL" id="PHH81743.1"/>
    </source>
</evidence>
<evidence type="ECO:0000259" key="2">
    <source>
        <dbReference type="Pfam" id="PF04424"/>
    </source>
</evidence>
<feature type="domain" description="MINDY deubiquitinase" evidence="2">
    <location>
        <begin position="286"/>
        <end position="589"/>
    </location>
</feature>
<dbReference type="GO" id="GO:0071944">
    <property type="term" value="C:cell periphery"/>
    <property type="evidence" value="ECO:0007669"/>
    <property type="project" value="TreeGrafter"/>
</dbReference>
<feature type="compositionally biased region" description="Low complexity" evidence="1">
    <location>
        <begin position="705"/>
        <end position="717"/>
    </location>
</feature>
<dbReference type="GO" id="GO:1990380">
    <property type="term" value="F:K48-linked deubiquitinase activity"/>
    <property type="evidence" value="ECO:0007669"/>
    <property type="project" value="InterPro"/>
</dbReference>
<comment type="caution">
    <text evidence="3">The sequence shown here is derived from an EMBL/GenBank/DDBJ whole genome shotgun (WGS) entry which is preliminary data.</text>
</comment>
<feature type="region of interest" description="Disordered" evidence="1">
    <location>
        <begin position="249"/>
        <end position="282"/>
    </location>
</feature>
<dbReference type="OrthoDB" id="10261212at2759"/>
<evidence type="ECO:0000256" key="1">
    <source>
        <dbReference type="SAM" id="MobiDB-lite"/>
    </source>
</evidence>
<feature type="region of interest" description="Disordered" evidence="1">
    <location>
        <begin position="66"/>
        <end position="215"/>
    </location>
</feature>
<dbReference type="AlphaFoldDB" id="A0A2C5ZPJ6"/>
<dbReference type="PANTHER" id="PTHR18063:SF6">
    <property type="entry name" value="UBIQUITIN CARBOXYL-TERMINAL HYDROLASE"/>
    <property type="match status" value="1"/>
</dbReference>
<protein>
    <recommendedName>
        <fullName evidence="2">MINDY deubiquitinase domain-containing protein</fullName>
    </recommendedName>
</protein>
<dbReference type="EMBL" id="NJEU01000099">
    <property type="protein sequence ID" value="PHH81743.1"/>
    <property type="molecule type" value="Genomic_DNA"/>
</dbReference>
<dbReference type="InterPro" id="IPR007518">
    <property type="entry name" value="MINDY"/>
</dbReference>
<feature type="compositionally biased region" description="Basic and acidic residues" evidence="1">
    <location>
        <begin position="652"/>
        <end position="667"/>
    </location>
</feature>
<reference evidence="3 4" key="1">
    <citation type="submission" date="2017-06" db="EMBL/GenBank/DDBJ databases">
        <title>Ant-infecting Ophiocordyceps genomes reveal a high diversity of potential behavioral manipulation genes and a possible major role for enterotoxins.</title>
        <authorList>
            <person name="De Bekker C."/>
            <person name="Evans H.C."/>
            <person name="Brachmann A."/>
            <person name="Hughes D.P."/>
        </authorList>
    </citation>
    <scope>NUCLEOTIDE SEQUENCE [LARGE SCALE GENOMIC DNA]</scope>
    <source>
        <strain evidence="3 4">1348a</strain>
    </source>
</reference>
<dbReference type="Proteomes" id="UP000224854">
    <property type="component" value="Unassembled WGS sequence"/>
</dbReference>
<feature type="compositionally biased region" description="Polar residues" evidence="1">
    <location>
        <begin position="744"/>
        <end position="763"/>
    </location>
</feature>
<feature type="region of interest" description="Disordered" evidence="1">
    <location>
        <begin position="1"/>
        <end position="54"/>
    </location>
</feature>
<accession>A0A2C5ZPJ6</accession>
<feature type="compositionally biased region" description="Basic and acidic residues" evidence="1">
    <location>
        <begin position="108"/>
        <end position="132"/>
    </location>
</feature>
<dbReference type="InterPro" id="IPR033979">
    <property type="entry name" value="MINDY_domain"/>
</dbReference>
<feature type="compositionally biased region" description="Low complexity" evidence="1">
    <location>
        <begin position="156"/>
        <end position="185"/>
    </location>
</feature>
<proteinExistence type="predicted"/>
<gene>
    <name evidence="3" type="ORF">CDD82_7961</name>
</gene>
<feature type="region of interest" description="Disordered" evidence="1">
    <location>
        <begin position="646"/>
        <end position="780"/>
    </location>
</feature>
<dbReference type="GO" id="GO:0071108">
    <property type="term" value="P:protein K48-linked deubiquitination"/>
    <property type="evidence" value="ECO:0007669"/>
    <property type="project" value="TreeGrafter"/>
</dbReference>
<name>A0A2C5ZPJ6_9HYPO</name>
<organism evidence="3 4">
    <name type="scientific">Ophiocordyceps australis</name>
    <dbReference type="NCBI Taxonomy" id="1399860"/>
    <lineage>
        <taxon>Eukaryota</taxon>
        <taxon>Fungi</taxon>
        <taxon>Dikarya</taxon>
        <taxon>Ascomycota</taxon>
        <taxon>Pezizomycotina</taxon>
        <taxon>Sordariomycetes</taxon>
        <taxon>Hypocreomycetidae</taxon>
        <taxon>Hypocreales</taxon>
        <taxon>Ophiocordycipitaceae</taxon>
        <taxon>Ophiocordyceps</taxon>
    </lineage>
</organism>
<dbReference type="GO" id="GO:0004843">
    <property type="term" value="F:cysteine-type deubiquitinase activity"/>
    <property type="evidence" value="ECO:0007669"/>
    <property type="project" value="InterPro"/>
</dbReference>
<dbReference type="GO" id="GO:0016807">
    <property type="term" value="F:cysteine-type carboxypeptidase activity"/>
    <property type="evidence" value="ECO:0007669"/>
    <property type="project" value="TreeGrafter"/>
</dbReference>
<dbReference type="GO" id="GO:0005829">
    <property type="term" value="C:cytosol"/>
    <property type="evidence" value="ECO:0007669"/>
    <property type="project" value="TreeGrafter"/>
</dbReference>
<keyword evidence="4" id="KW-1185">Reference proteome</keyword>
<feature type="compositionally biased region" description="Basic and acidic residues" evidence="1">
    <location>
        <begin position="249"/>
        <end position="258"/>
    </location>
</feature>